<reference evidence="1" key="1">
    <citation type="submission" date="2020-09" db="EMBL/GenBank/DDBJ databases">
        <title>Leviviricetes taxonomy.</title>
        <authorList>
            <person name="Stockdale S.R."/>
            <person name="Callanan J."/>
            <person name="Adriaenssens E.M."/>
            <person name="Kuhn J.H."/>
            <person name="Rumnieks J."/>
            <person name="Shkoporov A."/>
            <person name="Draper L.A."/>
            <person name="Ross P."/>
            <person name="Hill C."/>
        </authorList>
    </citation>
    <scope>NUCLEOTIDE SEQUENCE</scope>
</reference>
<evidence type="ECO:0000313" key="1">
    <source>
        <dbReference type="EMBL" id="DAD51086.1"/>
    </source>
</evidence>
<dbReference type="GeneID" id="80398082"/>
<dbReference type="EMBL" id="BK013714">
    <property type="protein sequence ID" value="DAD51086.1"/>
    <property type="molecule type" value="Genomic_RNA"/>
</dbReference>
<gene>
    <name evidence="1" type="primary">SRR7976299_11_4</name>
</gene>
<name>A0A8S5KZE4_9VIRU</name>
<organism evidence="1 2">
    <name type="scientific">ssRNA phage SRR7976299_11</name>
    <dbReference type="NCBI Taxonomy" id="2786633"/>
    <lineage>
        <taxon>Viruses</taxon>
        <taxon>Riboviria</taxon>
        <taxon>Orthornavirae</taxon>
        <taxon>Lenarviricota</taxon>
        <taxon>Leviviricetes</taxon>
        <taxon>Norzivirales</taxon>
        <taxon>Fiersviridae</taxon>
        <taxon>Lohngkovirus</taxon>
        <taxon>Lohngkovirus caenicola</taxon>
        <taxon>Brudgevirus caenicola</taxon>
    </lineage>
</organism>
<evidence type="ECO:0000313" key="2">
    <source>
        <dbReference type="Proteomes" id="UP000681924"/>
    </source>
</evidence>
<sequence>MEDLKRSLLLASCKAMLDTLEDANCPIVLEAAKLETLSDGELVELRRILRDTIRTIGAGRV</sequence>
<dbReference type="KEGG" id="vg:80398082"/>
<protein>
    <submittedName>
        <fullName evidence="1">Uncharacterized protein</fullName>
    </submittedName>
</protein>
<dbReference type="RefSeq" id="YP_010769150.1">
    <property type="nucleotide sequence ID" value="NC_073891.1"/>
</dbReference>
<proteinExistence type="predicted"/>
<keyword evidence="2" id="KW-1185">Reference proteome</keyword>
<accession>A0A8S5KZE4</accession>
<dbReference type="Proteomes" id="UP000681924">
    <property type="component" value="Segment"/>
</dbReference>